<evidence type="ECO:0000313" key="2">
    <source>
        <dbReference type="Proteomes" id="UP000789525"/>
    </source>
</evidence>
<gene>
    <name evidence="1" type="ORF">ACOLOM_LOCUS6198</name>
</gene>
<evidence type="ECO:0000313" key="1">
    <source>
        <dbReference type="EMBL" id="CAG8587370.1"/>
    </source>
</evidence>
<name>A0ACA9MJF2_9GLOM</name>
<dbReference type="Proteomes" id="UP000789525">
    <property type="component" value="Unassembled WGS sequence"/>
</dbReference>
<keyword evidence="2" id="KW-1185">Reference proteome</keyword>
<comment type="caution">
    <text evidence="1">The sequence shown here is derived from an EMBL/GenBank/DDBJ whole genome shotgun (WGS) entry which is preliminary data.</text>
</comment>
<feature type="non-terminal residue" evidence="1">
    <location>
        <position position="1"/>
    </location>
</feature>
<reference evidence="1" key="1">
    <citation type="submission" date="2021-06" db="EMBL/GenBank/DDBJ databases">
        <authorList>
            <person name="Kallberg Y."/>
            <person name="Tangrot J."/>
            <person name="Rosling A."/>
        </authorList>
    </citation>
    <scope>NUCLEOTIDE SEQUENCE</scope>
    <source>
        <strain evidence="1">CL356</strain>
    </source>
</reference>
<sequence>VIDKVQEFLQEIEAENQFINGSPVRSIREVQENGTDLLIGDIDLKRELPDVAWAEKEDADNLLKPAGDPTIVWTIGDTETTQSNQDFLAPSHHRRGIMSAALRTLIEGWAIPRMNCRRMLVTAFVGNVASVGVFRKVGFKHVRDVENAIALPEGRGGHLKSLHILKWEYPETGYMDPLHSSPTASPSFHPRSTAMASQPQTYSHTGHSDYLQSSPIPRTRSSTESSATKASGLRRDSLQDGSDAPDEVVPTSFDENALRCGVNCLLDRIKQGMASAREAAVFLQKRAALETDLGRSMHKLAVATKSAYAANECKAGTFATAWENSMTLHETIAENRLKLSANLTKMSEDLSNLAKEFKDTHTSYERTLLDSEAAADKAKARFDAAQEELERFLYAKEGENARDARMVPPQPGKDGKKGPIGITKAVAKQGGMLLQRKNPAALQRQEDDVRGKMLAAADAYRKLLLDTQALRQEYFNFQLPRTLRVSISTPQLPIPYIDSFQSLKELNDEIDTGMQYHLSRYAYLLESSLLSDAVTLVPKAAEDGPGLKSIMESIDNRTDFKAYVQNYRVVHQGMYRGPRREAYNDRSASNLNHGYASQVNLHSARNLGAGGSGVFGVDLKEQMERDGVETPKILIKCCEAIERYGLDIQGIYRINGTVTKAQQLRELMDRDLNADQWTSDINVVADVLKKWLRELPDPLMTMELQAGFIEAASQ</sequence>
<accession>A0ACA9MJF2</accession>
<dbReference type="EMBL" id="CAJVPT010012404">
    <property type="protein sequence ID" value="CAG8587370.1"/>
    <property type="molecule type" value="Genomic_DNA"/>
</dbReference>
<protein>
    <submittedName>
        <fullName evidence="1">974_t:CDS:1</fullName>
    </submittedName>
</protein>
<organism evidence="1 2">
    <name type="scientific">Acaulospora colombiana</name>
    <dbReference type="NCBI Taxonomy" id="27376"/>
    <lineage>
        <taxon>Eukaryota</taxon>
        <taxon>Fungi</taxon>
        <taxon>Fungi incertae sedis</taxon>
        <taxon>Mucoromycota</taxon>
        <taxon>Glomeromycotina</taxon>
        <taxon>Glomeromycetes</taxon>
        <taxon>Diversisporales</taxon>
        <taxon>Acaulosporaceae</taxon>
        <taxon>Acaulospora</taxon>
    </lineage>
</organism>
<proteinExistence type="predicted"/>